<dbReference type="InterPro" id="IPR032319">
    <property type="entry name" value="CLP1_P"/>
</dbReference>
<dbReference type="EMBL" id="SDMP01000016">
    <property type="protein sequence ID" value="RYR04535.1"/>
    <property type="molecule type" value="Genomic_DNA"/>
</dbReference>
<feature type="region of interest" description="Disordered" evidence="3">
    <location>
        <begin position="30"/>
        <end position="58"/>
    </location>
</feature>
<dbReference type="GO" id="GO:0051731">
    <property type="term" value="F:polynucleotide 5'-hydroxyl-kinase activity"/>
    <property type="evidence" value="ECO:0007669"/>
    <property type="project" value="InterPro"/>
</dbReference>
<dbReference type="Gene3D" id="3.40.50.300">
    <property type="entry name" value="P-loop containing nucleotide triphosphate hydrolases"/>
    <property type="match status" value="2"/>
</dbReference>
<dbReference type="GO" id="GO:0005524">
    <property type="term" value="F:ATP binding"/>
    <property type="evidence" value="ECO:0007669"/>
    <property type="project" value="UniProtKB-KW"/>
</dbReference>
<dbReference type="SUPFAM" id="SSF52540">
    <property type="entry name" value="P-loop containing nucleoside triphosphate hydrolases"/>
    <property type="match status" value="1"/>
</dbReference>
<dbReference type="InterPro" id="IPR045116">
    <property type="entry name" value="Clp1/Grc3"/>
</dbReference>
<evidence type="ECO:0000313" key="6">
    <source>
        <dbReference type="Proteomes" id="UP000289738"/>
    </source>
</evidence>
<keyword evidence="2" id="KW-0067">ATP-binding</keyword>
<evidence type="ECO:0000259" key="4">
    <source>
        <dbReference type="Pfam" id="PF16575"/>
    </source>
</evidence>
<dbReference type="Pfam" id="PF16575">
    <property type="entry name" value="CLP1_P"/>
    <property type="match status" value="1"/>
</dbReference>
<evidence type="ECO:0000256" key="3">
    <source>
        <dbReference type="SAM" id="MobiDB-lite"/>
    </source>
</evidence>
<dbReference type="AlphaFoldDB" id="A0A444YRI6"/>
<reference evidence="5 6" key="1">
    <citation type="submission" date="2019-01" db="EMBL/GenBank/DDBJ databases">
        <title>Sequencing of cultivated peanut Arachis hypogaea provides insights into genome evolution and oil improvement.</title>
        <authorList>
            <person name="Chen X."/>
        </authorList>
    </citation>
    <scope>NUCLEOTIDE SEQUENCE [LARGE SCALE GENOMIC DNA]</scope>
    <source>
        <strain evidence="6">cv. Fuhuasheng</strain>
        <tissue evidence="5">Leaves</tissue>
    </source>
</reference>
<protein>
    <recommendedName>
        <fullName evidence="4">Clp1 P-loop domain-containing protein</fullName>
    </recommendedName>
</protein>
<sequence>MEGTTEIDYTTNRTPVVSYVNVHAILETRRTRAKASSPGDSESSQGPRVIVVGPTNSGKSTLSRMLLSWVAKQGSKPTFLLIHMKDMRIQLQFTLFGFDSNNVEFYKVLVKKLGGMLERQFTGNTKSRASGMVMNTMGRIEGVGYDLLLHATRTLKANVVLVLGQLYTIANFSLAKNNQKYKPTTHELRICFKRETQLRMVDDFNFPSNAFHFVPNELILTHVVGLLTAKKDIIEFTKNGKKIKLNKSKIRCTL</sequence>
<evidence type="ECO:0000313" key="5">
    <source>
        <dbReference type="EMBL" id="RYR04535.1"/>
    </source>
</evidence>
<dbReference type="PANTHER" id="PTHR12755:SF6">
    <property type="entry name" value="POLYRIBONUCLEOTIDE 5'-HYDROXYL-KINASE CLP1"/>
    <property type="match status" value="1"/>
</dbReference>
<gene>
    <name evidence="5" type="ORF">Ahy_B06g084292</name>
</gene>
<evidence type="ECO:0000256" key="2">
    <source>
        <dbReference type="ARBA" id="ARBA00022840"/>
    </source>
</evidence>
<dbReference type="STRING" id="3818.A0A444YRI6"/>
<keyword evidence="1" id="KW-0547">Nucleotide-binding</keyword>
<dbReference type="PANTHER" id="PTHR12755">
    <property type="entry name" value="CLEAVAGE/POLYADENYLATION FACTOR IA SUBUNIT CLP1P"/>
    <property type="match status" value="1"/>
</dbReference>
<organism evidence="5 6">
    <name type="scientific">Arachis hypogaea</name>
    <name type="common">Peanut</name>
    <dbReference type="NCBI Taxonomy" id="3818"/>
    <lineage>
        <taxon>Eukaryota</taxon>
        <taxon>Viridiplantae</taxon>
        <taxon>Streptophyta</taxon>
        <taxon>Embryophyta</taxon>
        <taxon>Tracheophyta</taxon>
        <taxon>Spermatophyta</taxon>
        <taxon>Magnoliopsida</taxon>
        <taxon>eudicotyledons</taxon>
        <taxon>Gunneridae</taxon>
        <taxon>Pentapetalae</taxon>
        <taxon>rosids</taxon>
        <taxon>fabids</taxon>
        <taxon>Fabales</taxon>
        <taxon>Fabaceae</taxon>
        <taxon>Papilionoideae</taxon>
        <taxon>50 kb inversion clade</taxon>
        <taxon>dalbergioids sensu lato</taxon>
        <taxon>Dalbergieae</taxon>
        <taxon>Pterocarpus clade</taxon>
        <taxon>Arachis</taxon>
    </lineage>
</organism>
<dbReference type="GO" id="GO:0006388">
    <property type="term" value="P:tRNA splicing, via endonucleolytic cleavage and ligation"/>
    <property type="evidence" value="ECO:0007669"/>
    <property type="project" value="TreeGrafter"/>
</dbReference>
<comment type="caution">
    <text evidence="5">The sequence shown here is derived from an EMBL/GenBank/DDBJ whole genome shotgun (WGS) entry which is preliminary data.</text>
</comment>
<dbReference type="InterPro" id="IPR027417">
    <property type="entry name" value="P-loop_NTPase"/>
</dbReference>
<dbReference type="GO" id="GO:0005634">
    <property type="term" value="C:nucleus"/>
    <property type="evidence" value="ECO:0007669"/>
    <property type="project" value="TreeGrafter"/>
</dbReference>
<proteinExistence type="predicted"/>
<name>A0A444YRI6_ARAHY</name>
<dbReference type="Proteomes" id="UP000289738">
    <property type="component" value="Chromosome B06"/>
</dbReference>
<evidence type="ECO:0000256" key="1">
    <source>
        <dbReference type="ARBA" id="ARBA00022741"/>
    </source>
</evidence>
<feature type="domain" description="Clp1 P-loop" evidence="4">
    <location>
        <begin position="96"/>
        <end position="170"/>
    </location>
</feature>
<accession>A0A444YRI6</accession>
<keyword evidence="6" id="KW-1185">Reference proteome</keyword>